<evidence type="ECO:0000259" key="4">
    <source>
        <dbReference type="PROSITE" id="PS50995"/>
    </source>
</evidence>
<keyword evidence="1" id="KW-0805">Transcription regulation</keyword>
<keyword evidence="6" id="KW-1185">Reference proteome</keyword>
<dbReference type="Gene3D" id="1.10.10.10">
    <property type="entry name" value="Winged helix-like DNA-binding domain superfamily/Winged helix DNA-binding domain"/>
    <property type="match status" value="1"/>
</dbReference>
<protein>
    <submittedName>
        <fullName evidence="5">MarR family transcriptional regulator</fullName>
    </submittedName>
</protein>
<keyword evidence="2" id="KW-0238">DNA-binding</keyword>
<proteinExistence type="predicted"/>
<evidence type="ECO:0000313" key="5">
    <source>
        <dbReference type="EMBL" id="TDD80471.1"/>
    </source>
</evidence>
<dbReference type="PROSITE" id="PS50995">
    <property type="entry name" value="HTH_MARR_2"/>
    <property type="match status" value="1"/>
</dbReference>
<dbReference type="SMART" id="SM00347">
    <property type="entry name" value="HTH_MARR"/>
    <property type="match status" value="1"/>
</dbReference>
<dbReference type="GO" id="GO:0003700">
    <property type="term" value="F:DNA-binding transcription factor activity"/>
    <property type="evidence" value="ECO:0007669"/>
    <property type="project" value="InterPro"/>
</dbReference>
<dbReference type="InterPro" id="IPR036388">
    <property type="entry name" value="WH-like_DNA-bd_sf"/>
</dbReference>
<evidence type="ECO:0000256" key="2">
    <source>
        <dbReference type="ARBA" id="ARBA00023125"/>
    </source>
</evidence>
<accession>A0A4R5B3X9</accession>
<gene>
    <name evidence="5" type="ORF">E1298_25735</name>
</gene>
<feature type="domain" description="HTH marR-type" evidence="4">
    <location>
        <begin position="7"/>
        <end position="138"/>
    </location>
</feature>
<dbReference type="InterPro" id="IPR039422">
    <property type="entry name" value="MarR/SlyA-like"/>
</dbReference>
<dbReference type="PRINTS" id="PR00598">
    <property type="entry name" value="HTHMARR"/>
</dbReference>
<organism evidence="5 6">
    <name type="scientific">Actinomadura rubrisoli</name>
    <dbReference type="NCBI Taxonomy" id="2530368"/>
    <lineage>
        <taxon>Bacteria</taxon>
        <taxon>Bacillati</taxon>
        <taxon>Actinomycetota</taxon>
        <taxon>Actinomycetes</taxon>
        <taxon>Streptosporangiales</taxon>
        <taxon>Thermomonosporaceae</taxon>
        <taxon>Actinomadura</taxon>
    </lineage>
</organism>
<dbReference type="PROSITE" id="PS01117">
    <property type="entry name" value="HTH_MARR_1"/>
    <property type="match status" value="1"/>
</dbReference>
<reference evidence="5 6" key="1">
    <citation type="submission" date="2019-03" db="EMBL/GenBank/DDBJ databases">
        <title>Draft genome sequences of novel Actinobacteria.</title>
        <authorList>
            <person name="Sahin N."/>
            <person name="Ay H."/>
            <person name="Saygin H."/>
        </authorList>
    </citation>
    <scope>NUCLEOTIDE SEQUENCE [LARGE SCALE GENOMIC DNA]</scope>
    <source>
        <strain evidence="5 6">H3C3</strain>
    </source>
</reference>
<dbReference type="AlphaFoldDB" id="A0A4R5B3X9"/>
<dbReference type="Proteomes" id="UP000294513">
    <property type="component" value="Unassembled WGS sequence"/>
</dbReference>
<dbReference type="PANTHER" id="PTHR33164">
    <property type="entry name" value="TRANSCRIPTIONAL REGULATOR, MARR FAMILY"/>
    <property type="match status" value="1"/>
</dbReference>
<dbReference type="InterPro" id="IPR023187">
    <property type="entry name" value="Tscrpt_reg_MarR-type_CS"/>
</dbReference>
<keyword evidence="3" id="KW-0804">Transcription</keyword>
<comment type="caution">
    <text evidence="5">The sequence shown here is derived from an EMBL/GenBank/DDBJ whole genome shotgun (WGS) entry which is preliminary data.</text>
</comment>
<evidence type="ECO:0000256" key="1">
    <source>
        <dbReference type="ARBA" id="ARBA00023015"/>
    </source>
</evidence>
<name>A0A4R5B3X9_9ACTN</name>
<dbReference type="InterPro" id="IPR000835">
    <property type="entry name" value="HTH_MarR-typ"/>
</dbReference>
<dbReference type="Pfam" id="PF12802">
    <property type="entry name" value="MarR_2"/>
    <property type="match status" value="1"/>
</dbReference>
<dbReference type="PANTHER" id="PTHR33164:SF57">
    <property type="entry name" value="MARR-FAMILY TRANSCRIPTIONAL REGULATOR"/>
    <property type="match status" value="1"/>
</dbReference>
<evidence type="ECO:0000256" key="3">
    <source>
        <dbReference type="ARBA" id="ARBA00023163"/>
    </source>
</evidence>
<dbReference type="OrthoDB" id="4807076at2"/>
<dbReference type="SUPFAM" id="SSF46785">
    <property type="entry name" value="Winged helix' DNA-binding domain"/>
    <property type="match status" value="1"/>
</dbReference>
<sequence>MGRPAHDPELAEALLELGCVLEGIRGTASRELGLTPQQAQLLTMVDPHELTHGELASRLHCDKTNITGLVDRLERRGLVRRQPDPVDRRAAKVVLTEQGAALVSRFREAVGTAIAGHLASWPATRHQQLITLARTATEALRR</sequence>
<dbReference type="RefSeq" id="WP_131897591.1">
    <property type="nucleotide sequence ID" value="NZ_SMKU01000152.1"/>
</dbReference>
<dbReference type="GO" id="GO:0003677">
    <property type="term" value="F:DNA binding"/>
    <property type="evidence" value="ECO:0007669"/>
    <property type="project" value="UniProtKB-KW"/>
</dbReference>
<dbReference type="GO" id="GO:0006950">
    <property type="term" value="P:response to stress"/>
    <property type="evidence" value="ECO:0007669"/>
    <property type="project" value="TreeGrafter"/>
</dbReference>
<dbReference type="InterPro" id="IPR036390">
    <property type="entry name" value="WH_DNA-bd_sf"/>
</dbReference>
<evidence type="ECO:0000313" key="6">
    <source>
        <dbReference type="Proteomes" id="UP000294513"/>
    </source>
</evidence>
<dbReference type="EMBL" id="SMKU01000152">
    <property type="protein sequence ID" value="TDD80471.1"/>
    <property type="molecule type" value="Genomic_DNA"/>
</dbReference>